<dbReference type="EMBL" id="JBBUTF010000004">
    <property type="protein sequence ID" value="MEK8025376.1"/>
    <property type="molecule type" value="Genomic_DNA"/>
</dbReference>
<keyword evidence="2" id="KW-0808">Transferase</keyword>
<dbReference type="GO" id="GO:0016740">
    <property type="term" value="F:transferase activity"/>
    <property type="evidence" value="ECO:0007669"/>
    <property type="project" value="UniProtKB-KW"/>
</dbReference>
<dbReference type="InterPro" id="IPR029021">
    <property type="entry name" value="Prot-tyrosine_phosphatase-like"/>
</dbReference>
<protein>
    <submittedName>
        <fullName evidence="2">TIGR01244 family sulfur transferase</fullName>
    </submittedName>
</protein>
<dbReference type="Gene3D" id="3.90.190.10">
    <property type="entry name" value="Protein tyrosine phosphatase superfamily"/>
    <property type="match status" value="1"/>
</dbReference>
<feature type="domain" description="Beta-lactamase hydrolase-like protein phosphatase-like" evidence="1">
    <location>
        <begin position="6"/>
        <end position="108"/>
    </location>
</feature>
<comment type="caution">
    <text evidence="2">The sequence shown here is derived from an EMBL/GenBank/DDBJ whole genome shotgun (WGS) entry which is preliminary data.</text>
</comment>
<proteinExistence type="predicted"/>
<accession>A0ABU9B688</accession>
<dbReference type="Proteomes" id="UP001368500">
    <property type="component" value="Unassembled WGS sequence"/>
</dbReference>
<organism evidence="2 3">
    <name type="scientific">Pseudaquabacterium rugosum</name>
    <dbReference type="NCBI Taxonomy" id="2984194"/>
    <lineage>
        <taxon>Bacteria</taxon>
        <taxon>Pseudomonadati</taxon>
        <taxon>Pseudomonadota</taxon>
        <taxon>Betaproteobacteria</taxon>
        <taxon>Burkholderiales</taxon>
        <taxon>Sphaerotilaceae</taxon>
        <taxon>Pseudaquabacterium</taxon>
    </lineage>
</organism>
<evidence type="ECO:0000313" key="3">
    <source>
        <dbReference type="Proteomes" id="UP001368500"/>
    </source>
</evidence>
<evidence type="ECO:0000259" key="1">
    <source>
        <dbReference type="Pfam" id="PF04273"/>
    </source>
</evidence>
<name>A0ABU9B688_9BURK</name>
<gene>
    <name evidence="2" type="ORF">AACH11_05325</name>
</gene>
<sequence>MSTLPLRPIAADVCVAPQLTPEAMAEVARAGFKSVVCNRPDFEHGPDQPTAASVQAAAEAAGLQFRFLPVAGGYQSPEEIAAFAALLKELPRPLLAFCRSGARAEKLYLQALALG</sequence>
<evidence type="ECO:0000313" key="2">
    <source>
        <dbReference type="EMBL" id="MEK8025376.1"/>
    </source>
</evidence>
<dbReference type="InterPro" id="IPR005939">
    <property type="entry name" value="BLH_phosphatase-like"/>
</dbReference>
<reference evidence="2 3" key="1">
    <citation type="submission" date="2024-04" db="EMBL/GenBank/DDBJ databases">
        <title>Novel species of the genus Ideonella isolated from streams.</title>
        <authorList>
            <person name="Lu H."/>
        </authorList>
    </citation>
    <scope>NUCLEOTIDE SEQUENCE [LARGE SCALE GENOMIC DNA]</scope>
    <source>
        <strain evidence="2 3">BYS139W</strain>
    </source>
</reference>
<dbReference type="NCBIfam" id="TIGR01244">
    <property type="entry name" value="TIGR01244 family sulfur transferase"/>
    <property type="match status" value="1"/>
</dbReference>
<dbReference type="RefSeq" id="WP_341373160.1">
    <property type="nucleotide sequence ID" value="NZ_JBBUTF010000004.1"/>
</dbReference>
<keyword evidence="3" id="KW-1185">Reference proteome</keyword>
<dbReference type="Pfam" id="PF04273">
    <property type="entry name" value="BLH_phosphatase"/>
    <property type="match status" value="1"/>
</dbReference>